<dbReference type="Proteomes" id="UP000011863">
    <property type="component" value="Chromosome"/>
</dbReference>
<sequence length="117" mass="12610">MMKFTDTLASQIQSATTQMVSTVNDANARMIDSVVDANRTAIDFAVKSADRLPSVELPVPVPTPAEAGKRYIDFVERAADMNRDLNARVIDMLPADIAPKATTTSARKSAKKASAKK</sequence>
<proteinExistence type="predicted"/>
<gene>
    <name evidence="1" type="ORF">YM304_36670</name>
</gene>
<evidence type="ECO:0000313" key="2">
    <source>
        <dbReference type="Proteomes" id="UP000011863"/>
    </source>
</evidence>
<dbReference type="AlphaFoldDB" id="A0A6C7EBX7"/>
<reference evidence="1 2" key="1">
    <citation type="journal article" date="2013" name="Int. J. Syst. Evol. Microbiol.">
        <title>Ilumatobacter nonamiense sp. nov. and Ilumatobacter coccineum sp. nov., isolated from seashore sand.</title>
        <authorList>
            <person name="Matsumoto A."/>
            <person name="Kasai H."/>
            <person name="Matsuo Y."/>
            <person name="Shizuri Y."/>
            <person name="Ichikawa N."/>
            <person name="Fujita N."/>
            <person name="Omura S."/>
            <person name="Takahashi Y."/>
        </authorList>
    </citation>
    <scope>NUCLEOTIDE SEQUENCE [LARGE SCALE GENOMIC DNA]</scope>
    <source>
        <strain evidence="2">NBRC 103263 / KCTC 29153 / YM16-304</strain>
    </source>
</reference>
<organism evidence="1 2">
    <name type="scientific">Ilumatobacter coccineus (strain NBRC 103263 / KCTC 29153 / YM16-304)</name>
    <dbReference type="NCBI Taxonomy" id="1313172"/>
    <lineage>
        <taxon>Bacteria</taxon>
        <taxon>Bacillati</taxon>
        <taxon>Actinomycetota</taxon>
        <taxon>Acidimicrobiia</taxon>
        <taxon>Acidimicrobiales</taxon>
        <taxon>Ilumatobacteraceae</taxon>
        <taxon>Ilumatobacter</taxon>
    </lineage>
</organism>
<name>A0A6C7EBX7_ILUCY</name>
<evidence type="ECO:0008006" key="3">
    <source>
        <dbReference type="Google" id="ProtNLM"/>
    </source>
</evidence>
<keyword evidence="2" id="KW-1185">Reference proteome</keyword>
<accession>A0A6C7EBX7</accession>
<dbReference type="EMBL" id="AP012057">
    <property type="protein sequence ID" value="BAN03981.1"/>
    <property type="molecule type" value="Genomic_DNA"/>
</dbReference>
<dbReference type="KEGG" id="aym:YM304_36670"/>
<evidence type="ECO:0000313" key="1">
    <source>
        <dbReference type="EMBL" id="BAN03981.1"/>
    </source>
</evidence>
<protein>
    <recommendedName>
        <fullName evidence="3">Phasin domain-containing protein</fullName>
    </recommendedName>
</protein>
<dbReference type="RefSeq" id="WP_015443228.1">
    <property type="nucleotide sequence ID" value="NC_020520.1"/>
</dbReference>
<dbReference type="OrthoDB" id="9925000at2"/>